<sequence length="86" mass="9635">MASGYGRRKPHDLRSRLQLFTWQELAAVLPLALQTFLEDKYAIRSKSEGMTVKGGAKLMQEVKYALNAAIGMGRGSIWLHLTKNNT</sequence>
<proteinExistence type="predicted"/>
<gene>
    <name evidence="1" type="ORF">HDF16_005214</name>
</gene>
<organism evidence="1 2">
    <name type="scientific">Granulicella aggregans</name>
    <dbReference type="NCBI Taxonomy" id="474949"/>
    <lineage>
        <taxon>Bacteria</taxon>
        <taxon>Pseudomonadati</taxon>
        <taxon>Acidobacteriota</taxon>
        <taxon>Terriglobia</taxon>
        <taxon>Terriglobales</taxon>
        <taxon>Acidobacteriaceae</taxon>
        <taxon>Granulicella</taxon>
    </lineage>
</organism>
<protein>
    <submittedName>
        <fullName evidence="1">Uncharacterized protein</fullName>
    </submittedName>
</protein>
<name>A0A7W7ZIQ0_9BACT</name>
<evidence type="ECO:0000313" key="2">
    <source>
        <dbReference type="Proteomes" id="UP000540989"/>
    </source>
</evidence>
<evidence type="ECO:0000313" key="1">
    <source>
        <dbReference type="EMBL" id="MBB5060478.1"/>
    </source>
</evidence>
<keyword evidence="2" id="KW-1185">Reference proteome</keyword>
<dbReference type="EMBL" id="JACHIP010000014">
    <property type="protein sequence ID" value="MBB5060478.1"/>
    <property type="molecule type" value="Genomic_DNA"/>
</dbReference>
<comment type="caution">
    <text evidence="1">The sequence shown here is derived from an EMBL/GenBank/DDBJ whole genome shotgun (WGS) entry which is preliminary data.</text>
</comment>
<reference evidence="1 2" key="1">
    <citation type="submission" date="2020-08" db="EMBL/GenBank/DDBJ databases">
        <title>Genomic Encyclopedia of Type Strains, Phase IV (KMG-V): Genome sequencing to study the core and pangenomes of soil and plant-associated prokaryotes.</title>
        <authorList>
            <person name="Whitman W."/>
        </authorList>
    </citation>
    <scope>NUCLEOTIDE SEQUENCE [LARGE SCALE GENOMIC DNA]</scope>
    <source>
        <strain evidence="1 2">M8UP14</strain>
    </source>
</reference>
<dbReference type="AlphaFoldDB" id="A0A7W7ZIQ0"/>
<accession>A0A7W7ZIQ0</accession>
<dbReference type="Proteomes" id="UP000540989">
    <property type="component" value="Unassembled WGS sequence"/>
</dbReference>